<accession>A0A5B7HDM2</accession>
<proteinExistence type="predicted"/>
<reference evidence="1 2" key="1">
    <citation type="submission" date="2019-05" db="EMBL/GenBank/DDBJ databases">
        <title>Another draft genome of Portunus trituberculatus and its Hox gene families provides insights of decapod evolution.</title>
        <authorList>
            <person name="Jeong J.-H."/>
            <person name="Song I."/>
            <person name="Kim S."/>
            <person name="Choi T."/>
            <person name="Kim D."/>
            <person name="Ryu S."/>
            <person name="Kim W."/>
        </authorList>
    </citation>
    <scope>NUCLEOTIDE SEQUENCE [LARGE SCALE GENOMIC DNA]</scope>
    <source>
        <tissue evidence="1">Muscle</tissue>
    </source>
</reference>
<name>A0A5B7HDM2_PORTR</name>
<comment type="caution">
    <text evidence="1">The sequence shown here is derived from an EMBL/GenBank/DDBJ whole genome shotgun (WGS) entry which is preliminary data.</text>
</comment>
<dbReference type="EMBL" id="VSRR010029021">
    <property type="protein sequence ID" value="MPC69202.1"/>
    <property type="molecule type" value="Genomic_DNA"/>
</dbReference>
<evidence type="ECO:0000313" key="2">
    <source>
        <dbReference type="Proteomes" id="UP000324222"/>
    </source>
</evidence>
<organism evidence="1 2">
    <name type="scientific">Portunus trituberculatus</name>
    <name type="common">Swimming crab</name>
    <name type="synonym">Neptunus trituberculatus</name>
    <dbReference type="NCBI Taxonomy" id="210409"/>
    <lineage>
        <taxon>Eukaryota</taxon>
        <taxon>Metazoa</taxon>
        <taxon>Ecdysozoa</taxon>
        <taxon>Arthropoda</taxon>
        <taxon>Crustacea</taxon>
        <taxon>Multicrustacea</taxon>
        <taxon>Malacostraca</taxon>
        <taxon>Eumalacostraca</taxon>
        <taxon>Eucarida</taxon>
        <taxon>Decapoda</taxon>
        <taxon>Pleocyemata</taxon>
        <taxon>Brachyura</taxon>
        <taxon>Eubrachyura</taxon>
        <taxon>Portunoidea</taxon>
        <taxon>Portunidae</taxon>
        <taxon>Portuninae</taxon>
        <taxon>Portunus</taxon>
    </lineage>
</organism>
<gene>
    <name evidence="1" type="ORF">E2C01_063417</name>
</gene>
<dbReference type="AlphaFoldDB" id="A0A5B7HDM2"/>
<keyword evidence="2" id="KW-1185">Reference proteome</keyword>
<dbReference type="Proteomes" id="UP000324222">
    <property type="component" value="Unassembled WGS sequence"/>
</dbReference>
<sequence>MDRERGGVVRSLTPHLPWTDWLDALDARSVSPQVVRFSPKGLEMGATNLTYCHIWVPDRRKRQRGRMDFKTGATTSKLWEKASFSQKPKNTMGLGQVLWSKDLRDIIDTAISTTTAVEVAVS</sequence>
<protein>
    <submittedName>
        <fullName evidence="1">Uncharacterized protein</fullName>
    </submittedName>
</protein>
<evidence type="ECO:0000313" key="1">
    <source>
        <dbReference type="EMBL" id="MPC69202.1"/>
    </source>
</evidence>